<reference evidence="1" key="1">
    <citation type="journal article" date="2009" name="PLoS Genet.">
        <title>Sequencing, mapping, and analysis of 27,455 maize full-length cDNAs.</title>
        <authorList>
            <person name="Soderlund C."/>
            <person name="Descour A."/>
            <person name="Kudrna D."/>
            <person name="Bomhoff M."/>
            <person name="Boyd L."/>
            <person name="Currie J."/>
            <person name="Angelova A."/>
            <person name="Collura K."/>
            <person name="Wissotski M."/>
            <person name="Ashley E."/>
            <person name="Morrow D."/>
            <person name="Fernandes J."/>
            <person name="Walbot V."/>
            <person name="Yu Y."/>
        </authorList>
    </citation>
    <scope>NUCLEOTIDE SEQUENCE</scope>
    <source>
        <strain evidence="1">B73</strain>
    </source>
</reference>
<name>C4IZ31_MAIZE</name>
<sequence>MFAKQTDMKSTKESMEPIKESKEYKINWFAKTKFVPMSCGENMWQLRSTSMAERRALECATYLQTYVKYVGH</sequence>
<organism evidence="1">
    <name type="scientific">Zea mays</name>
    <name type="common">Maize</name>
    <dbReference type="NCBI Taxonomy" id="4577"/>
    <lineage>
        <taxon>Eukaryota</taxon>
        <taxon>Viridiplantae</taxon>
        <taxon>Streptophyta</taxon>
        <taxon>Embryophyta</taxon>
        <taxon>Tracheophyta</taxon>
        <taxon>Spermatophyta</taxon>
        <taxon>Magnoliopsida</taxon>
        <taxon>Liliopsida</taxon>
        <taxon>Poales</taxon>
        <taxon>Poaceae</taxon>
        <taxon>PACMAD clade</taxon>
        <taxon>Panicoideae</taxon>
        <taxon>Andropogonodae</taxon>
        <taxon>Andropogoneae</taxon>
        <taxon>Tripsacinae</taxon>
        <taxon>Zea</taxon>
    </lineage>
</organism>
<reference evidence="1" key="2">
    <citation type="submission" date="2012-06" db="EMBL/GenBank/DDBJ databases">
        <authorList>
            <person name="Yu Y."/>
            <person name="Currie J."/>
            <person name="Lomeli R."/>
            <person name="Angelova A."/>
            <person name="Collura K."/>
            <person name="Wissotski M."/>
            <person name="Campos D."/>
            <person name="Kudrna D."/>
            <person name="Golser W."/>
            <person name="Ashely E."/>
            <person name="Descour A."/>
            <person name="Fernandes J."/>
            <person name="Soderlund C."/>
            <person name="Walbot V."/>
        </authorList>
    </citation>
    <scope>NUCLEOTIDE SEQUENCE</scope>
    <source>
        <strain evidence="1">B73</strain>
    </source>
</reference>
<dbReference type="AlphaFoldDB" id="C4IZ31"/>
<protein>
    <submittedName>
        <fullName evidence="1">Uncharacterized protein</fullName>
    </submittedName>
</protein>
<evidence type="ECO:0000313" key="1">
    <source>
        <dbReference type="EMBL" id="ACR34181.1"/>
    </source>
</evidence>
<dbReference type="EMBL" id="BT083828">
    <property type="protein sequence ID" value="ACR34181.1"/>
    <property type="molecule type" value="mRNA"/>
</dbReference>
<accession>C4IZ31</accession>
<proteinExistence type="evidence at transcript level"/>